<dbReference type="PANTHER" id="PTHR30055:SF234">
    <property type="entry name" value="HTH-TYPE TRANSCRIPTIONAL REGULATOR BETI"/>
    <property type="match status" value="1"/>
</dbReference>
<dbReference type="InterPro" id="IPR009057">
    <property type="entry name" value="Homeodomain-like_sf"/>
</dbReference>
<evidence type="ECO:0000313" key="7">
    <source>
        <dbReference type="Proteomes" id="UP000654279"/>
    </source>
</evidence>
<dbReference type="PANTHER" id="PTHR30055">
    <property type="entry name" value="HTH-TYPE TRANSCRIPTIONAL REGULATOR RUTR"/>
    <property type="match status" value="1"/>
</dbReference>
<evidence type="ECO:0000259" key="5">
    <source>
        <dbReference type="PROSITE" id="PS50977"/>
    </source>
</evidence>
<dbReference type="PROSITE" id="PS50977">
    <property type="entry name" value="HTH_TETR_2"/>
    <property type="match status" value="1"/>
</dbReference>
<dbReference type="GO" id="GO:0003700">
    <property type="term" value="F:DNA-binding transcription factor activity"/>
    <property type="evidence" value="ECO:0007669"/>
    <property type="project" value="TreeGrafter"/>
</dbReference>
<evidence type="ECO:0000256" key="1">
    <source>
        <dbReference type="ARBA" id="ARBA00023015"/>
    </source>
</evidence>
<dbReference type="SUPFAM" id="SSF46689">
    <property type="entry name" value="Homeodomain-like"/>
    <property type="match status" value="1"/>
</dbReference>
<evidence type="ECO:0000256" key="2">
    <source>
        <dbReference type="ARBA" id="ARBA00023125"/>
    </source>
</evidence>
<dbReference type="Pfam" id="PF00440">
    <property type="entry name" value="TetR_N"/>
    <property type="match status" value="1"/>
</dbReference>
<dbReference type="EMBL" id="JACRSO010000001">
    <property type="protein sequence ID" value="MBC8528508.1"/>
    <property type="molecule type" value="Genomic_DNA"/>
</dbReference>
<gene>
    <name evidence="6" type="ORF">H8699_03535</name>
</gene>
<name>A0A926CZK9_9FIRM</name>
<dbReference type="FunFam" id="1.10.10.60:FF:000141">
    <property type="entry name" value="TetR family transcriptional regulator"/>
    <property type="match status" value="1"/>
</dbReference>
<feature type="DNA-binding region" description="H-T-H motif" evidence="4">
    <location>
        <begin position="29"/>
        <end position="48"/>
    </location>
</feature>
<accession>A0A926CZK9</accession>
<keyword evidence="2 4" id="KW-0238">DNA-binding</keyword>
<comment type="caution">
    <text evidence="6">The sequence shown here is derived from an EMBL/GenBank/DDBJ whole genome shotgun (WGS) entry which is preliminary data.</text>
</comment>
<dbReference type="PRINTS" id="PR00455">
    <property type="entry name" value="HTHTETR"/>
</dbReference>
<reference evidence="6" key="1">
    <citation type="submission" date="2020-08" db="EMBL/GenBank/DDBJ databases">
        <title>Genome public.</title>
        <authorList>
            <person name="Liu C."/>
            <person name="Sun Q."/>
        </authorList>
    </citation>
    <scope>NUCLEOTIDE SEQUENCE</scope>
    <source>
        <strain evidence="6">NSJ-44</strain>
    </source>
</reference>
<dbReference type="AlphaFoldDB" id="A0A926CZK9"/>
<proteinExistence type="predicted"/>
<protein>
    <submittedName>
        <fullName evidence="6">TetR/AcrR family transcriptional regulator</fullName>
    </submittedName>
</protein>
<evidence type="ECO:0000256" key="3">
    <source>
        <dbReference type="ARBA" id="ARBA00023163"/>
    </source>
</evidence>
<evidence type="ECO:0000313" key="6">
    <source>
        <dbReference type="EMBL" id="MBC8528508.1"/>
    </source>
</evidence>
<dbReference type="RefSeq" id="WP_249284506.1">
    <property type="nucleotide sequence ID" value="NZ_JACRSO010000001.1"/>
</dbReference>
<evidence type="ECO:0000256" key="4">
    <source>
        <dbReference type="PROSITE-ProRule" id="PRU00335"/>
    </source>
</evidence>
<dbReference type="GO" id="GO:0045892">
    <property type="term" value="P:negative regulation of DNA-templated transcription"/>
    <property type="evidence" value="ECO:0007669"/>
    <property type="project" value="UniProtKB-ARBA"/>
</dbReference>
<sequence>MPRDKTAAHEKIVRAAKREFLEKGFKQASMRSIAARVGMSAAGLYRHFADKEALFAALVAPALAAAESWYAAHRAREYARLDQNDLDAMWEEGADAAMMMEAVYPNFDAFKLLICRSEGTRYANYLHELVMLEQKETLSFLDEARKRGYAVNEVREDELHLLLSAYVTALFEVVVHDFAPADAQHYLQTFQSFFYPGWRAILGM</sequence>
<dbReference type="Proteomes" id="UP000654279">
    <property type="component" value="Unassembled WGS sequence"/>
</dbReference>
<keyword evidence="7" id="KW-1185">Reference proteome</keyword>
<dbReference type="InterPro" id="IPR001647">
    <property type="entry name" value="HTH_TetR"/>
</dbReference>
<keyword evidence="3" id="KW-0804">Transcription</keyword>
<dbReference type="GO" id="GO:0000976">
    <property type="term" value="F:transcription cis-regulatory region binding"/>
    <property type="evidence" value="ECO:0007669"/>
    <property type="project" value="TreeGrafter"/>
</dbReference>
<feature type="domain" description="HTH tetR-type" evidence="5">
    <location>
        <begin position="6"/>
        <end position="66"/>
    </location>
</feature>
<keyword evidence="1" id="KW-0805">Transcription regulation</keyword>
<organism evidence="6 7">
    <name type="scientific">Luoshenia tenuis</name>
    <dbReference type="NCBI Taxonomy" id="2763654"/>
    <lineage>
        <taxon>Bacteria</taxon>
        <taxon>Bacillati</taxon>
        <taxon>Bacillota</taxon>
        <taxon>Clostridia</taxon>
        <taxon>Christensenellales</taxon>
        <taxon>Christensenellaceae</taxon>
        <taxon>Luoshenia</taxon>
    </lineage>
</organism>
<dbReference type="InterPro" id="IPR050109">
    <property type="entry name" value="HTH-type_TetR-like_transc_reg"/>
</dbReference>
<dbReference type="Gene3D" id="1.10.357.10">
    <property type="entry name" value="Tetracycline Repressor, domain 2"/>
    <property type="match status" value="1"/>
</dbReference>